<protein>
    <submittedName>
        <fullName evidence="6">EAL domain-containing protein</fullName>
    </submittedName>
</protein>
<feature type="domain" description="EAL" evidence="4">
    <location>
        <begin position="539"/>
        <end position="791"/>
    </location>
</feature>
<dbReference type="PROSITE" id="PS50887">
    <property type="entry name" value="GGDEF"/>
    <property type="match status" value="1"/>
</dbReference>
<evidence type="ECO:0000259" key="4">
    <source>
        <dbReference type="PROSITE" id="PS50883"/>
    </source>
</evidence>
<dbReference type="CDD" id="cd00130">
    <property type="entry name" value="PAS"/>
    <property type="match status" value="2"/>
</dbReference>
<comment type="caution">
    <text evidence="6">The sequence shown here is derived from an EMBL/GenBank/DDBJ whole genome shotgun (WGS) entry which is preliminary data.</text>
</comment>
<dbReference type="SMART" id="SM00091">
    <property type="entry name" value="PAS"/>
    <property type="match status" value="2"/>
</dbReference>
<dbReference type="InterPro" id="IPR013656">
    <property type="entry name" value="PAS_4"/>
</dbReference>
<dbReference type="PROSITE" id="PS50113">
    <property type="entry name" value="PAC"/>
    <property type="match status" value="1"/>
</dbReference>
<dbReference type="GO" id="GO:0071732">
    <property type="term" value="P:cellular response to nitric oxide"/>
    <property type="evidence" value="ECO:0007669"/>
    <property type="project" value="UniProtKB-ARBA"/>
</dbReference>
<dbReference type="Pfam" id="PF00563">
    <property type="entry name" value="EAL"/>
    <property type="match status" value="1"/>
</dbReference>
<dbReference type="EMBL" id="SSOD01000020">
    <property type="protein sequence ID" value="THF56510.1"/>
    <property type="molecule type" value="Genomic_DNA"/>
</dbReference>
<evidence type="ECO:0000313" key="7">
    <source>
        <dbReference type="Proteomes" id="UP000307956"/>
    </source>
</evidence>
<dbReference type="InterPro" id="IPR052155">
    <property type="entry name" value="Biofilm_reg_signaling"/>
</dbReference>
<accession>A0A4S4AE64</accession>
<dbReference type="InterPro" id="IPR035919">
    <property type="entry name" value="EAL_sf"/>
</dbReference>
<gene>
    <name evidence="6" type="ORF">E6O51_19035</name>
</gene>
<dbReference type="GO" id="GO:0071111">
    <property type="term" value="F:cyclic-guanylate-specific phosphodiesterase activity"/>
    <property type="evidence" value="ECO:0007669"/>
    <property type="project" value="UniProtKB-EC"/>
</dbReference>
<feature type="domain" description="GGDEF" evidence="5">
    <location>
        <begin position="391"/>
        <end position="530"/>
    </location>
</feature>
<evidence type="ECO:0000259" key="2">
    <source>
        <dbReference type="PROSITE" id="PS50112"/>
    </source>
</evidence>
<dbReference type="PANTHER" id="PTHR44757">
    <property type="entry name" value="DIGUANYLATE CYCLASE DGCP"/>
    <property type="match status" value="1"/>
</dbReference>
<dbReference type="SMART" id="SM00052">
    <property type="entry name" value="EAL"/>
    <property type="match status" value="1"/>
</dbReference>
<dbReference type="NCBIfam" id="TIGR00229">
    <property type="entry name" value="sensory_box"/>
    <property type="match status" value="2"/>
</dbReference>
<dbReference type="Proteomes" id="UP000307956">
    <property type="component" value="Unassembled WGS sequence"/>
</dbReference>
<evidence type="ECO:0000259" key="3">
    <source>
        <dbReference type="PROSITE" id="PS50113"/>
    </source>
</evidence>
<dbReference type="Gene3D" id="3.30.450.20">
    <property type="entry name" value="PAS domain"/>
    <property type="match status" value="2"/>
</dbReference>
<dbReference type="FunFam" id="3.30.70.270:FF:000001">
    <property type="entry name" value="Diguanylate cyclase domain protein"/>
    <property type="match status" value="1"/>
</dbReference>
<organism evidence="6 7">
    <name type="scientific">Pseudothauera rhizosphaerae</name>
    <dbReference type="NCBI Taxonomy" id="2565932"/>
    <lineage>
        <taxon>Bacteria</taxon>
        <taxon>Pseudomonadati</taxon>
        <taxon>Pseudomonadota</taxon>
        <taxon>Betaproteobacteria</taxon>
        <taxon>Rhodocyclales</taxon>
        <taxon>Zoogloeaceae</taxon>
        <taxon>Pseudothauera</taxon>
    </lineage>
</organism>
<feature type="domain" description="PAS" evidence="2">
    <location>
        <begin position="48"/>
        <end position="95"/>
    </location>
</feature>
<dbReference type="InterPro" id="IPR000160">
    <property type="entry name" value="GGDEF_dom"/>
</dbReference>
<comment type="catalytic activity">
    <reaction evidence="1">
        <text>3',3'-c-di-GMP + H2O = 5'-phosphoguanylyl(3'-&gt;5')guanosine + H(+)</text>
        <dbReference type="Rhea" id="RHEA:24902"/>
        <dbReference type="ChEBI" id="CHEBI:15377"/>
        <dbReference type="ChEBI" id="CHEBI:15378"/>
        <dbReference type="ChEBI" id="CHEBI:58754"/>
        <dbReference type="ChEBI" id="CHEBI:58805"/>
        <dbReference type="EC" id="3.1.4.52"/>
    </reaction>
    <physiologicalReaction direction="left-to-right" evidence="1">
        <dbReference type="Rhea" id="RHEA:24903"/>
    </physiologicalReaction>
</comment>
<dbReference type="Gene3D" id="3.30.70.270">
    <property type="match status" value="1"/>
</dbReference>
<dbReference type="SUPFAM" id="SSF141868">
    <property type="entry name" value="EAL domain-like"/>
    <property type="match status" value="1"/>
</dbReference>
<dbReference type="OrthoDB" id="9813903at2"/>
<dbReference type="CDD" id="cd01948">
    <property type="entry name" value="EAL"/>
    <property type="match status" value="1"/>
</dbReference>
<keyword evidence="7" id="KW-1185">Reference proteome</keyword>
<dbReference type="NCBIfam" id="TIGR00254">
    <property type="entry name" value="GGDEF"/>
    <property type="match status" value="1"/>
</dbReference>
<proteinExistence type="predicted"/>
<dbReference type="InterPro" id="IPR029787">
    <property type="entry name" value="Nucleotide_cyclase"/>
</dbReference>
<sequence length="805" mass="88884">MLADKYRSRTILSSLLHRIRSASSPLRWLLLALGLAAATATASLAQAQRDLLSSLFHRHTAVMMFIEPESGLIVDANAAAERFYGYGPRGLTGRSIDEINALDPYEVAAERAQARAEQRSYFVFPHRLASGEIRTVEVYSSPVRLDNGQLVLFSIVHDITGKRVAEADLLDYRHRLEELVGQRTREAGAAQERTRNVLAGAVMAQLALIALLLVSIVRQRRSAWALARHEEQLGTLIDALPDVIRLKDGAGRWQQANRYALELFGLTDVDYRGRTDAELAFRQGDARRALLGHEQSDEEAWQAGAALRIEENIPTANGQCMVFDTIKVPLFHTDGSRNGLVSIGRDITERRHAESEIERLAYFDSLTGLPNRHLLLDRLAHALAVAQRSGHHGALLLLDLDYFKTLNDARGHEMGDRLLKAVAERLHEGLRASDTLSRFGGDEFVLLLPEIAAYEHQAADMARNVAEKMRSVIGLPFDIGGQPIALGVSIGVTLFPPAQGGEATELIKQADTALYQAKAAGRNAVRFFEPEMQARAEMRFTLETELRQAIDQNELRLYVQPQFDAERRMRGAEVLLRWHHPRRGLIPPASFIPIAEETGLIVELGDWVLHQACRLLTSPQMAGLPLRLSVNVSPRQFHRTGFVGRVRDILADTGADPERLTFEVTENLVIDKVHQTVATMSELNALGIRFSIDDFGTGYSSLSYLKRLPIDELKIDRSFVRDAPSDPNDAALVDAILSIAALLHIDVVAEGVETEEQAAFLAARAPMLYQGYLYARPEPVEAFLARLGGIPAAGCPSNGGDGPAL</sequence>
<dbReference type="InterPro" id="IPR000700">
    <property type="entry name" value="PAS-assoc_C"/>
</dbReference>
<evidence type="ECO:0000259" key="5">
    <source>
        <dbReference type="PROSITE" id="PS50887"/>
    </source>
</evidence>
<feature type="domain" description="PAC" evidence="3">
    <location>
        <begin position="307"/>
        <end position="359"/>
    </location>
</feature>
<reference evidence="6 7" key="1">
    <citation type="submission" date="2019-04" db="EMBL/GenBank/DDBJ databases">
        <title>Azoarcus rhizosphaerae sp. nov. isolated from rhizosphere of Ficus religiosa.</title>
        <authorList>
            <person name="Lin S.-Y."/>
            <person name="Hameed A."/>
            <person name="Hsu Y.-H."/>
            <person name="Young C.-C."/>
        </authorList>
    </citation>
    <scope>NUCLEOTIDE SEQUENCE [LARGE SCALE GENOMIC DNA]</scope>
    <source>
        <strain evidence="6 7">CC-YHH848</strain>
    </source>
</reference>
<name>A0A4S4AE64_9RHOO</name>
<dbReference type="AlphaFoldDB" id="A0A4S4AE64"/>
<dbReference type="RefSeq" id="WP_136386604.1">
    <property type="nucleotide sequence ID" value="NZ_SSOD01000020.1"/>
</dbReference>
<dbReference type="SUPFAM" id="SSF55785">
    <property type="entry name" value="PYP-like sensor domain (PAS domain)"/>
    <property type="match status" value="2"/>
</dbReference>
<dbReference type="Gene3D" id="3.20.20.450">
    <property type="entry name" value="EAL domain"/>
    <property type="match status" value="1"/>
</dbReference>
<evidence type="ECO:0000313" key="6">
    <source>
        <dbReference type="EMBL" id="THF56510.1"/>
    </source>
</evidence>
<dbReference type="Pfam" id="PF13426">
    <property type="entry name" value="PAS_9"/>
    <property type="match status" value="1"/>
</dbReference>
<dbReference type="PROSITE" id="PS50883">
    <property type="entry name" value="EAL"/>
    <property type="match status" value="1"/>
</dbReference>
<dbReference type="Pfam" id="PF08448">
    <property type="entry name" value="PAS_4"/>
    <property type="match status" value="1"/>
</dbReference>
<dbReference type="Pfam" id="PF00990">
    <property type="entry name" value="GGDEF"/>
    <property type="match status" value="1"/>
</dbReference>
<dbReference type="FunFam" id="3.20.20.450:FF:000001">
    <property type="entry name" value="Cyclic di-GMP phosphodiesterase yahA"/>
    <property type="match status" value="1"/>
</dbReference>
<dbReference type="InterPro" id="IPR000014">
    <property type="entry name" value="PAS"/>
</dbReference>
<dbReference type="SMART" id="SM00267">
    <property type="entry name" value="GGDEF"/>
    <property type="match status" value="1"/>
</dbReference>
<dbReference type="PROSITE" id="PS50112">
    <property type="entry name" value="PAS"/>
    <property type="match status" value="1"/>
</dbReference>
<dbReference type="CDD" id="cd01949">
    <property type="entry name" value="GGDEF"/>
    <property type="match status" value="1"/>
</dbReference>
<dbReference type="InterPro" id="IPR043128">
    <property type="entry name" value="Rev_trsase/Diguanyl_cyclase"/>
</dbReference>
<dbReference type="InterPro" id="IPR035965">
    <property type="entry name" value="PAS-like_dom_sf"/>
</dbReference>
<evidence type="ECO:0000256" key="1">
    <source>
        <dbReference type="ARBA" id="ARBA00051114"/>
    </source>
</evidence>
<dbReference type="InterPro" id="IPR001633">
    <property type="entry name" value="EAL_dom"/>
</dbReference>
<dbReference type="SUPFAM" id="SSF55073">
    <property type="entry name" value="Nucleotide cyclase"/>
    <property type="match status" value="1"/>
</dbReference>
<dbReference type="PANTHER" id="PTHR44757:SF2">
    <property type="entry name" value="BIOFILM ARCHITECTURE MAINTENANCE PROTEIN MBAA"/>
    <property type="match status" value="1"/>
</dbReference>